<organism evidence="1 2">
    <name type="scientific">Flavobacterium fluviale</name>
    <dbReference type="NCBI Taxonomy" id="2249356"/>
    <lineage>
        <taxon>Bacteria</taxon>
        <taxon>Pseudomonadati</taxon>
        <taxon>Bacteroidota</taxon>
        <taxon>Flavobacteriia</taxon>
        <taxon>Flavobacteriales</taxon>
        <taxon>Flavobacteriaceae</taxon>
        <taxon>Flavobacterium</taxon>
    </lineage>
</organism>
<evidence type="ECO:0000313" key="2">
    <source>
        <dbReference type="Proteomes" id="UP000251561"/>
    </source>
</evidence>
<evidence type="ECO:0000313" key="1">
    <source>
        <dbReference type="EMBL" id="AXB58256.1"/>
    </source>
</evidence>
<dbReference type="Proteomes" id="UP000251561">
    <property type="component" value="Chromosome"/>
</dbReference>
<name>A0A344LWG4_9FLAO</name>
<dbReference type="EMBL" id="CP030261">
    <property type="protein sequence ID" value="AXB58256.1"/>
    <property type="molecule type" value="Genomic_DNA"/>
</dbReference>
<proteinExistence type="predicted"/>
<accession>A0A344LWG4</accession>
<dbReference type="OrthoDB" id="1377352at2"/>
<keyword evidence="2" id="KW-1185">Reference proteome</keyword>
<reference evidence="1 2" key="1">
    <citation type="submission" date="2018-06" db="EMBL/GenBank/DDBJ databases">
        <title>Genome sequencing of Flavobacterium.</title>
        <authorList>
            <person name="Baek M.-G."/>
            <person name="Yi H."/>
        </authorList>
    </citation>
    <scope>NUCLEOTIDE SEQUENCE [LARGE SCALE GENOMIC DNA]</scope>
    <source>
        <strain evidence="1 2">HYN0086</strain>
    </source>
</reference>
<dbReference type="KEGG" id="ffl:HYN86_17315"/>
<protein>
    <submittedName>
        <fullName evidence="1">Uncharacterized protein</fullName>
    </submittedName>
</protein>
<dbReference type="AlphaFoldDB" id="A0A344LWG4"/>
<gene>
    <name evidence="1" type="ORF">HYN86_17315</name>
</gene>
<sequence length="584" mass="65053">MVQSFAQVNGTVVIGGKQKGDDHATLEILSNNGTKGMMPPRATTAQITAMESGLTEDSKGLVIYDTDQNCLKTWLGTTWSQCNDRAEYTYVSGSIEGEFYEDTPVDGRNFIKIKINVTKPGLVCFGTYDFEALHDIMIISNPMYVKMTGEQELKLFLGGSPKTAGTEIILTDYYAFKDGELPDLARFNIDELKPKRIVEVPAEYTFVSAEAVGDYAIGVPVNSRNNYIKLKLNVTKTGLYDIGMPVIKSVQYDDYTDKDLLINTQGVFNETGEQEILLTVAGVNNNSNYKRQYPYIYNNYNVQIEDNKATIEVIGQVDINFNNFNAIDRALYKITDIGPVQGEYYWGVPLTGSNYMVATVNVTKPGTYNLGSIDVTNTSDDERNRFVERENFVKFRAMGTFHTVGMHKVLLQGSGITFKNILATDAQEFLILDIFDSRAIVDIMTELEEEGRADMLNVLVHFQEKPLKYKTAKCTFSATSIHGNYVKNSPLDSSHYIKVAVNITEPGLVHFTGQNNTSATNHVTFDSGLVYFDSVGTKEVILYGKGVFDGTNNNVDVYDVNNSVPLVDQYKILGFLETVSFTVN</sequence>